<feature type="region of interest" description="Disordered" evidence="1">
    <location>
        <begin position="1"/>
        <end position="64"/>
    </location>
</feature>
<organism evidence="2">
    <name type="scientific">uncultured Acidimicrobiales bacterium</name>
    <dbReference type="NCBI Taxonomy" id="310071"/>
    <lineage>
        <taxon>Bacteria</taxon>
        <taxon>Bacillati</taxon>
        <taxon>Actinomycetota</taxon>
        <taxon>Acidimicrobiia</taxon>
        <taxon>Acidimicrobiales</taxon>
        <taxon>environmental samples</taxon>
    </lineage>
</organism>
<accession>A0A6J4INB4</accession>
<protein>
    <submittedName>
        <fullName evidence="2">Uncharacterized protein</fullName>
    </submittedName>
</protein>
<dbReference type="EMBL" id="CADCSY010000110">
    <property type="protein sequence ID" value="CAA9255484.1"/>
    <property type="molecule type" value="Genomic_DNA"/>
</dbReference>
<feature type="compositionally biased region" description="Low complexity" evidence="1">
    <location>
        <begin position="1"/>
        <end position="11"/>
    </location>
</feature>
<feature type="non-terminal residue" evidence="2">
    <location>
        <position position="64"/>
    </location>
</feature>
<feature type="non-terminal residue" evidence="2">
    <location>
        <position position="1"/>
    </location>
</feature>
<sequence>WTDRASAGTASRARRRRRRRPRRGGCAERTGAARACRSTTTVRGAASTHRWSSPAPGGGRSTPP</sequence>
<reference evidence="2" key="1">
    <citation type="submission" date="2020-02" db="EMBL/GenBank/DDBJ databases">
        <authorList>
            <person name="Meier V. D."/>
        </authorList>
    </citation>
    <scope>NUCLEOTIDE SEQUENCE</scope>
    <source>
        <strain evidence="2">AVDCRST_MAG20</strain>
    </source>
</reference>
<gene>
    <name evidence="2" type="ORF">AVDCRST_MAG20-2574</name>
</gene>
<name>A0A6J4INB4_9ACTN</name>
<feature type="compositionally biased region" description="Basic residues" evidence="1">
    <location>
        <begin position="12"/>
        <end position="23"/>
    </location>
</feature>
<proteinExistence type="predicted"/>
<evidence type="ECO:0000313" key="2">
    <source>
        <dbReference type="EMBL" id="CAA9255484.1"/>
    </source>
</evidence>
<dbReference type="AlphaFoldDB" id="A0A6J4INB4"/>
<evidence type="ECO:0000256" key="1">
    <source>
        <dbReference type="SAM" id="MobiDB-lite"/>
    </source>
</evidence>